<organism evidence="2 3">
    <name type="scientific">Didymodactylos carnosus</name>
    <dbReference type="NCBI Taxonomy" id="1234261"/>
    <lineage>
        <taxon>Eukaryota</taxon>
        <taxon>Metazoa</taxon>
        <taxon>Spiralia</taxon>
        <taxon>Gnathifera</taxon>
        <taxon>Rotifera</taxon>
        <taxon>Eurotatoria</taxon>
        <taxon>Bdelloidea</taxon>
        <taxon>Philodinida</taxon>
        <taxon>Philodinidae</taxon>
        <taxon>Didymodactylos</taxon>
    </lineage>
</organism>
<evidence type="ECO:0000313" key="1">
    <source>
        <dbReference type="EMBL" id="CAF0911957.1"/>
    </source>
</evidence>
<comment type="caution">
    <text evidence="2">The sequence shown here is derived from an EMBL/GenBank/DDBJ whole genome shotgun (WGS) entry which is preliminary data.</text>
</comment>
<dbReference type="EMBL" id="CAJOBA010003726">
    <property type="protein sequence ID" value="CAF3690906.1"/>
    <property type="molecule type" value="Genomic_DNA"/>
</dbReference>
<protein>
    <submittedName>
        <fullName evidence="2">Uncharacterized protein</fullName>
    </submittedName>
</protein>
<dbReference type="EMBL" id="CAJNOK010003725">
    <property type="protein sequence ID" value="CAF0911957.1"/>
    <property type="molecule type" value="Genomic_DNA"/>
</dbReference>
<dbReference type="Proteomes" id="UP000682733">
    <property type="component" value="Unassembled WGS sequence"/>
</dbReference>
<feature type="non-terminal residue" evidence="2">
    <location>
        <position position="12"/>
    </location>
</feature>
<name>A0A8S2HYI6_9BILA</name>
<evidence type="ECO:0000313" key="2">
    <source>
        <dbReference type="EMBL" id="CAF3690906.1"/>
    </source>
</evidence>
<accession>A0A8S2HYI6</accession>
<reference evidence="2" key="1">
    <citation type="submission" date="2021-02" db="EMBL/GenBank/DDBJ databases">
        <authorList>
            <person name="Nowell W R."/>
        </authorList>
    </citation>
    <scope>NUCLEOTIDE SEQUENCE</scope>
</reference>
<proteinExistence type="predicted"/>
<gene>
    <name evidence="1" type="ORF">OVA965_LOCUS10168</name>
    <name evidence="2" type="ORF">TMI583_LOCUS10164</name>
</gene>
<evidence type="ECO:0000313" key="3">
    <source>
        <dbReference type="Proteomes" id="UP000682733"/>
    </source>
</evidence>
<dbReference type="Proteomes" id="UP000677228">
    <property type="component" value="Unassembled WGS sequence"/>
</dbReference>
<sequence>MDDRLSLPDPKD</sequence>